<protein>
    <submittedName>
        <fullName evidence="4">Uncharacterized protein</fullName>
    </submittedName>
</protein>
<gene>
    <name evidence="2" type="ORF">L915_14415</name>
    <name evidence="3" type="ORF">L916_14321</name>
    <name evidence="4" type="ORF">L917_14119</name>
</gene>
<evidence type="ECO:0000313" key="4">
    <source>
        <dbReference type="EMBL" id="ETL86449.1"/>
    </source>
</evidence>
<dbReference type="Proteomes" id="UP000054423">
    <property type="component" value="Unassembled WGS sequence"/>
</dbReference>
<reference evidence="3" key="3">
    <citation type="submission" date="2013-11" db="EMBL/GenBank/DDBJ databases">
        <title>The Genome Sequence of Phytophthora parasitica CJ05E6.</title>
        <authorList>
            <consortium name="The Broad Institute Genomics Platform"/>
            <person name="Russ C."/>
            <person name="Tyler B."/>
            <person name="Panabieres F."/>
            <person name="Shan W."/>
            <person name="Tripathy S."/>
            <person name="Grunwald N."/>
            <person name="Machado M."/>
            <person name="Johnson C.S."/>
            <person name="Arredondo F."/>
            <person name="Hong C."/>
            <person name="Coffey M."/>
            <person name="Young S.K."/>
            <person name="Zeng Q."/>
            <person name="Gargeya S."/>
            <person name="Fitzgerald M."/>
            <person name="Abouelleil A."/>
            <person name="Alvarado L."/>
            <person name="Chapman S.B."/>
            <person name="Gainer-Dewar J."/>
            <person name="Goldberg J."/>
            <person name="Griggs A."/>
            <person name="Gujja S."/>
            <person name="Hansen M."/>
            <person name="Howarth C."/>
            <person name="Imamovic A."/>
            <person name="Ireland A."/>
            <person name="Larimer J."/>
            <person name="McCowan C."/>
            <person name="Murphy C."/>
            <person name="Pearson M."/>
            <person name="Poon T.W."/>
            <person name="Priest M."/>
            <person name="Roberts A."/>
            <person name="Saif S."/>
            <person name="Shea T."/>
            <person name="Sykes S."/>
            <person name="Wortman J."/>
            <person name="Nusbaum C."/>
            <person name="Birren B."/>
        </authorList>
    </citation>
    <scope>NUCLEOTIDE SEQUENCE [LARGE SCALE GENOMIC DNA]</scope>
    <source>
        <strain evidence="3">CJ05E6</strain>
    </source>
</reference>
<feature type="compositionally biased region" description="Polar residues" evidence="1">
    <location>
        <begin position="1"/>
        <end position="17"/>
    </location>
</feature>
<reference evidence="2" key="2">
    <citation type="submission" date="2013-11" db="EMBL/GenBank/DDBJ databases">
        <title>The Genome Sequence of Phytophthora parasitica CJ02B3.</title>
        <authorList>
            <consortium name="The Broad Institute Genomics Platform"/>
            <person name="Russ C."/>
            <person name="Tyler B."/>
            <person name="Panabieres F."/>
            <person name="Shan W."/>
            <person name="Tripathy S."/>
            <person name="Grunwald N."/>
            <person name="Machado M."/>
            <person name="Johnson C.S."/>
            <person name="Arredondo F."/>
            <person name="Hong C."/>
            <person name="Coffey M."/>
            <person name="Young S.K."/>
            <person name="Zeng Q."/>
            <person name="Gargeya S."/>
            <person name="Fitzgerald M."/>
            <person name="Abouelleil A."/>
            <person name="Alvarado L."/>
            <person name="Chapman S.B."/>
            <person name="Gainer-Dewar J."/>
            <person name="Goldberg J."/>
            <person name="Griggs A."/>
            <person name="Gujja S."/>
            <person name="Hansen M."/>
            <person name="Howarth C."/>
            <person name="Imamovic A."/>
            <person name="Ireland A."/>
            <person name="Larimer J."/>
            <person name="McCowan C."/>
            <person name="Murphy C."/>
            <person name="Pearson M."/>
            <person name="Poon T.W."/>
            <person name="Priest M."/>
            <person name="Roberts A."/>
            <person name="Saif S."/>
            <person name="Shea T."/>
            <person name="Sykes S."/>
            <person name="Wortman J."/>
            <person name="Nusbaum C."/>
            <person name="Birren B."/>
        </authorList>
    </citation>
    <scope>NUCLEOTIDE SEQUENCE [LARGE SCALE GENOMIC DNA]</scope>
    <source>
        <strain evidence="2">CJ02B3</strain>
    </source>
</reference>
<organism evidence="4">
    <name type="scientific">Phytophthora nicotianae</name>
    <name type="common">Potato buckeye rot agent</name>
    <name type="synonym">Phytophthora parasitica</name>
    <dbReference type="NCBI Taxonomy" id="4792"/>
    <lineage>
        <taxon>Eukaryota</taxon>
        <taxon>Sar</taxon>
        <taxon>Stramenopiles</taxon>
        <taxon>Oomycota</taxon>
        <taxon>Peronosporomycetes</taxon>
        <taxon>Peronosporales</taxon>
        <taxon>Peronosporaceae</taxon>
        <taxon>Phytophthora</taxon>
    </lineage>
</organism>
<evidence type="ECO:0000256" key="1">
    <source>
        <dbReference type="SAM" id="MobiDB-lite"/>
    </source>
</evidence>
<dbReference type="Proteomes" id="UP000053864">
    <property type="component" value="Unassembled WGS sequence"/>
</dbReference>
<accession>W2KPC1</accession>
<evidence type="ECO:0000313" key="3">
    <source>
        <dbReference type="EMBL" id="ETL33170.1"/>
    </source>
</evidence>
<dbReference type="Proteomes" id="UP000053236">
    <property type="component" value="Unassembled WGS sequence"/>
</dbReference>
<feature type="region of interest" description="Disordered" evidence="1">
    <location>
        <begin position="1"/>
        <end position="22"/>
    </location>
</feature>
<dbReference type="PANTHER" id="PTHR37558">
    <property type="entry name" value="HTH CENPB-TYPE DOMAIN-CONTAINING PROTEIN"/>
    <property type="match status" value="1"/>
</dbReference>
<dbReference type="PANTHER" id="PTHR37558:SF1">
    <property type="entry name" value="HTH CENPB-TYPE DOMAIN-CONTAINING PROTEIN"/>
    <property type="match status" value="1"/>
</dbReference>
<dbReference type="OrthoDB" id="124415at2759"/>
<name>W2KPC1_PHYNI</name>
<dbReference type="AlphaFoldDB" id="W2KPC1"/>
<dbReference type="EMBL" id="KI687836">
    <property type="protein sequence ID" value="ETK79749.1"/>
    <property type="molecule type" value="Genomic_DNA"/>
</dbReference>
<reference evidence="4" key="1">
    <citation type="submission" date="2013-11" db="EMBL/GenBank/DDBJ databases">
        <title>The Genome Sequence of Phytophthora parasitica CHvinca01.</title>
        <authorList>
            <consortium name="The Broad Institute Genomics Platform"/>
            <person name="Russ C."/>
            <person name="Tyler B."/>
            <person name="Panabieres F."/>
            <person name="Shan W."/>
            <person name="Tripathy S."/>
            <person name="Grunwald N."/>
            <person name="Machado M."/>
            <person name="Johnson C.S."/>
            <person name="Arredondo F."/>
            <person name="Hong C."/>
            <person name="Coffey M."/>
            <person name="Young S.K."/>
            <person name="Zeng Q."/>
            <person name="Gargeya S."/>
            <person name="Fitzgerald M."/>
            <person name="Abouelleil A."/>
            <person name="Alvarado L."/>
            <person name="Chapman S.B."/>
            <person name="Gainer-Dewar J."/>
            <person name="Goldberg J."/>
            <person name="Griggs A."/>
            <person name="Gujja S."/>
            <person name="Hansen M."/>
            <person name="Howarth C."/>
            <person name="Imamovic A."/>
            <person name="Ireland A."/>
            <person name="Larimer J."/>
            <person name="McCowan C."/>
            <person name="Murphy C."/>
            <person name="Pearson M."/>
            <person name="Poon T.W."/>
            <person name="Priest M."/>
            <person name="Roberts A."/>
            <person name="Saif S."/>
            <person name="Shea T."/>
            <person name="Sykes S."/>
            <person name="Wortman J."/>
            <person name="Nusbaum C."/>
            <person name="Birren B."/>
        </authorList>
    </citation>
    <scope>NUCLEOTIDE SEQUENCE [LARGE SCALE GENOMIC DNA]</scope>
    <source>
        <strain evidence="4">CHvinca01</strain>
    </source>
</reference>
<proteinExistence type="predicted"/>
<sequence length="212" mass="24423">MATSNELPSEQNANSLSDAPLAKRRKTMVPFTDELDFQLIEEAQARNPFGEDYGEKTQARAGVAVAAAVDVGGRRCRERCNQLLDAYEAKQNASERRSGPCEDYTPKNECLAELLEMREMEMLLKNDKKQQKNQQEQEDGVGKEKQENHTSSLEQRDGVAHELDKRKISNEEKRFALEQRRLELQELRMELKRNERLAFIDMLKTVISKYNS</sequence>
<dbReference type="EMBL" id="KI674596">
    <property type="protein sequence ID" value="ETL33170.1"/>
    <property type="molecule type" value="Genomic_DNA"/>
</dbReference>
<dbReference type="EMBL" id="KI681281">
    <property type="protein sequence ID" value="ETL86449.1"/>
    <property type="molecule type" value="Genomic_DNA"/>
</dbReference>
<feature type="compositionally biased region" description="Basic and acidic residues" evidence="1">
    <location>
        <begin position="140"/>
        <end position="163"/>
    </location>
</feature>
<feature type="region of interest" description="Disordered" evidence="1">
    <location>
        <begin position="126"/>
        <end position="163"/>
    </location>
</feature>
<dbReference type="VEuPathDB" id="FungiDB:PPTG_15314"/>
<evidence type="ECO:0000313" key="2">
    <source>
        <dbReference type="EMBL" id="ETK79749.1"/>
    </source>
</evidence>